<evidence type="ECO:0000256" key="1">
    <source>
        <dbReference type="SAM" id="MobiDB-lite"/>
    </source>
</evidence>
<proteinExistence type="predicted"/>
<dbReference type="EMBL" id="BEZZ01010277">
    <property type="protein sequence ID" value="GCC39037.1"/>
    <property type="molecule type" value="Genomic_DNA"/>
</dbReference>
<evidence type="ECO:0000313" key="3">
    <source>
        <dbReference type="Proteomes" id="UP000287033"/>
    </source>
</evidence>
<organism evidence="2 3">
    <name type="scientific">Chiloscyllium punctatum</name>
    <name type="common">Brownbanded bambooshark</name>
    <name type="synonym">Hemiscyllium punctatum</name>
    <dbReference type="NCBI Taxonomy" id="137246"/>
    <lineage>
        <taxon>Eukaryota</taxon>
        <taxon>Metazoa</taxon>
        <taxon>Chordata</taxon>
        <taxon>Craniata</taxon>
        <taxon>Vertebrata</taxon>
        <taxon>Chondrichthyes</taxon>
        <taxon>Elasmobranchii</taxon>
        <taxon>Galeomorphii</taxon>
        <taxon>Galeoidea</taxon>
        <taxon>Orectolobiformes</taxon>
        <taxon>Hemiscylliidae</taxon>
        <taxon>Chiloscyllium</taxon>
    </lineage>
</organism>
<dbReference type="AlphaFoldDB" id="A0A401T8V4"/>
<sequence length="98" mass="10558">MRGKGRDYGCAPAVCRRLAFPSGFAASRRLRSPTLRFPPPPPLAPRWGKRIRSASGSPAAPLLPASTLTGRLGTEASRHPFRARGAGVKKRKGNGRKR</sequence>
<feature type="region of interest" description="Disordered" evidence="1">
    <location>
        <begin position="31"/>
        <end position="98"/>
    </location>
</feature>
<dbReference type="Proteomes" id="UP000287033">
    <property type="component" value="Unassembled WGS sequence"/>
</dbReference>
<name>A0A401T8V4_CHIPU</name>
<feature type="compositionally biased region" description="Low complexity" evidence="1">
    <location>
        <begin position="53"/>
        <end position="70"/>
    </location>
</feature>
<reference evidence="2 3" key="1">
    <citation type="journal article" date="2018" name="Nat. Ecol. Evol.">
        <title>Shark genomes provide insights into elasmobranch evolution and the origin of vertebrates.</title>
        <authorList>
            <person name="Hara Y"/>
            <person name="Yamaguchi K"/>
            <person name="Onimaru K"/>
            <person name="Kadota M"/>
            <person name="Koyanagi M"/>
            <person name="Keeley SD"/>
            <person name="Tatsumi K"/>
            <person name="Tanaka K"/>
            <person name="Motone F"/>
            <person name="Kageyama Y"/>
            <person name="Nozu R"/>
            <person name="Adachi N"/>
            <person name="Nishimura O"/>
            <person name="Nakagawa R"/>
            <person name="Tanegashima C"/>
            <person name="Kiyatake I"/>
            <person name="Matsumoto R"/>
            <person name="Murakumo K"/>
            <person name="Nishida K"/>
            <person name="Terakita A"/>
            <person name="Kuratani S"/>
            <person name="Sato K"/>
            <person name="Hyodo S Kuraku.S."/>
        </authorList>
    </citation>
    <scope>NUCLEOTIDE SEQUENCE [LARGE SCALE GENOMIC DNA]</scope>
</reference>
<feature type="compositionally biased region" description="Basic residues" evidence="1">
    <location>
        <begin position="79"/>
        <end position="98"/>
    </location>
</feature>
<protein>
    <submittedName>
        <fullName evidence="2">Uncharacterized protein</fullName>
    </submittedName>
</protein>
<comment type="caution">
    <text evidence="2">The sequence shown here is derived from an EMBL/GenBank/DDBJ whole genome shotgun (WGS) entry which is preliminary data.</text>
</comment>
<evidence type="ECO:0000313" key="2">
    <source>
        <dbReference type="EMBL" id="GCC39037.1"/>
    </source>
</evidence>
<accession>A0A401T8V4</accession>
<gene>
    <name evidence="2" type="ORF">chiPu_0022711</name>
</gene>
<keyword evidence="3" id="KW-1185">Reference proteome</keyword>